<evidence type="ECO:0000259" key="6">
    <source>
        <dbReference type="PROSITE" id="PS50011"/>
    </source>
</evidence>
<gene>
    <name evidence="7" type="ORF">EVEC_LOCUS6761</name>
</gene>
<keyword evidence="3" id="KW-0547">Nucleotide-binding</keyword>
<dbReference type="PROSITE" id="PS00108">
    <property type="entry name" value="PROTEIN_KINASE_ST"/>
    <property type="match status" value="1"/>
</dbReference>
<dbReference type="InterPro" id="IPR008271">
    <property type="entry name" value="Ser/Thr_kinase_AS"/>
</dbReference>
<dbReference type="PROSITE" id="PS50011">
    <property type="entry name" value="PROTEIN_KINASE_DOM"/>
    <property type="match status" value="1"/>
</dbReference>
<evidence type="ECO:0000256" key="3">
    <source>
        <dbReference type="ARBA" id="ARBA00022741"/>
    </source>
</evidence>
<evidence type="ECO:0000313" key="7">
    <source>
        <dbReference type="EMBL" id="VDD92010.1"/>
    </source>
</evidence>
<keyword evidence="1" id="KW-0723">Serine/threonine-protein kinase</keyword>
<keyword evidence="5" id="KW-0067">ATP-binding</keyword>
<sequence length="209" mass="23205">MEYCPGGTLESKCAENIEMPLVRWYTCCLLKAVEYIHERLIIHRDIKPANIFIGRRNVLKLGDFGSSVRLRGGATAFGEIVQWAGTPAYMAPEVQTLGGKVEMNNKEELSGYGRAVDIWSVGCVVLEMCTGKPPWHGLDMFQIVFRVGSGMCPSIPPKLKADGDCVSFLDLCFRSDPKQRANASTLRQHPFANVTVRCVCLLLMYLLAT</sequence>
<dbReference type="GO" id="GO:0004674">
    <property type="term" value="F:protein serine/threonine kinase activity"/>
    <property type="evidence" value="ECO:0007669"/>
    <property type="project" value="UniProtKB-KW"/>
</dbReference>
<reference evidence="9" key="1">
    <citation type="submission" date="2017-02" db="UniProtKB">
        <authorList>
            <consortium name="WormBaseParasite"/>
        </authorList>
    </citation>
    <scope>IDENTIFICATION</scope>
</reference>
<organism evidence="9">
    <name type="scientific">Enterobius vermicularis</name>
    <name type="common">Human pinworm</name>
    <dbReference type="NCBI Taxonomy" id="51028"/>
    <lineage>
        <taxon>Eukaryota</taxon>
        <taxon>Metazoa</taxon>
        <taxon>Ecdysozoa</taxon>
        <taxon>Nematoda</taxon>
        <taxon>Chromadorea</taxon>
        <taxon>Rhabditida</taxon>
        <taxon>Spirurina</taxon>
        <taxon>Oxyuridomorpha</taxon>
        <taxon>Oxyuroidea</taxon>
        <taxon>Oxyuridae</taxon>
        <taxon>Enterobius</taxon>
    </lineage>
</organism>
<dbReference type="SUPFAM" id="SSF56112">
    <property type="entry name" value="Protein kinase-like (PK-like)"/>
    <property type="match status" value="1"/>
</dbReference>
<feature type="domain" description="Protein kinase" evidence="6">
    <location>
        <begin position="1"/>
        <end position="192"/>
    </location>
</feature>
<dbReference type="PANTHER" id="PTHR11584:SF394">
    <property type="entry name" value="APOPTOTIC SIGNAL-REGULATING KINASE 1, ISOFORM C"/>
    <property type="match status" value="1"/>
</dbReference>
<protein>
    <submittedName>
        <fullName evidence="9">Protein kinase domain-containing protein</fullName>
    </submittedName>
</protein>
<accession>A0A0N4V9W3</accession>
<evidence type="ECO:0000256" key="1">
    <source>
        <dbReference type="ARBA" id="ARBA00022527"/>
    </source>
</evidence>
<dbReference type="Gene3D" id="1.10.510.10">
    <property type="entry name" value="Transferase(Phosphotransferase) domain 1"/>
    <property type="match status" value="1"/>
</dbReference>
<dbReference type="WBParaSite" id="EVEC_0000724001-mRNA-1">
    <property type="protein sequence ID" value="EVEC_0000724001-mRNA-1"/>
    <property type="gene ID" value="EVEC_0000724001"/>
</dbReference>
<dbReference type="EMBL" id="UXUI01008641">
    <property type="protein sequence ID" value="VDD92010.1"/>
    <property type="molecule type" value="Genomic_DNA"/>
</dbReference>
<evidence type="ECO:0000256" key="4">
    <source>
        <dbReference type="ARBA" id="ARBA00022777"/>
    </source>
</evidence>
<name>A0A0N4V9W3_ENTVE</name>
<reference evidence="7 8" key="2">
    <citation type="submission" date="2018-10" db="EMBL/GenBank/DDBJ databases">
        <authorList>
            <consortium name="Pathogen Informatics"/>
        </authorList>
    </citation>
    <scope>NUCLEOTIDE SEQUENCE [LARGE SCALE GENOMIC DNA]</scope>
</reference>
<keyword evidence="8" id="KW-1185">Reference proteome</keyword>
<dbReference type="Pfam" id="PF00069">
    <property type="entry name" value="Pkinase"/>
    <property type="match status" value="1"/>
</dbReference>
<evidence type="ECO:0000256" key="5">
    <source>
        <dbReference type="ARBA" id="ARBA00022840"/>
    </source>
</evidence>
<dbReference type="AlphaFoldDB" id="A0A0N4V9W3"/>
<proteinExistence type="predicted"/>
<keyword evidence="4" id="KW-0418">Kinase</keyword>
<dbReference type="PANTHER" id="PTHR11584">
    <property type="entry name" value="SERINE/THREONINE PROTEIN KINASE"/>
    <property type="match status" value="1"/>
</dbReference>
<dbReference type="InterPro" id="IPR000719">
    <property type="entry name" value="Prot_kinase_dom"/>
</dbReference>
<keyword evidence="2" id="KW-0808">Transferase</keyword>
<dbReference type="GO" id="GO:0005524">
    <property type="term" value="F:ATP binding"/>
    <property type="evidence" value="ECO:0007669"/>
    <property type="project" value="UniProtKB-KW"/>
</dbReference>
<evidence type="ECO:0000313" key="8">
    <source>
        <dbReference type="Proteomes" id="UP000274131"/>
    </source>
</evidence>
<dbReference type="OrthoDB" id="1043025at2759"/>
<evidence type="ECO:0000256" key="2">
    <source>
        <dbReference type="ARBA" id="ARBA00022679"/>
    </source>
</evidence>
<dbReference type="InterPro" id="IPR011009">
    <property type="entry name" value="Kinase-like_dom_sf"/>
</dbReference>
<dbReference type="SMART" id="SM00220">
    <property type="entry name" value="S_TKc"/>
    <property type="match status" value="1"/>
</dbReference>
<dbReference type="STRING" id="51028.A0A0N4V9W3"/>
<dbReference type="Proteomes" id="UP000274131">
    <property type="component" value="Unassembled WGS sequence"/>
</dbReference>
<evidence type="ECO:0000313" key="9">
    <source>
        <dbReference type="WBParaSite" id="EVEC_0000724001-mRNA-1"/>
    </source>
</evidence>